<dbReference type="AlphaFoldDB" id="A0A268EZ23"/>
<proteinExistence type="predicted"/>
<dbReference type="OrthoDB" id="3172674at2"/>
<dbReference type="Gene3D" id="3.40.630.30">
    <property type="match status" value="1"/>
</dbReference>
<protein>
    <recommendedName>
        <fullName evidence="1">N-acetyltransferase domain-containing protein</fullName>
    </recommendedName>
</protein>
<dbReference type="Proteomes" id="UP000215596">
    <property type="component" value="Unassembled WGS sequence"/>
</dbReference>
<organism evidence="2 3">
    <name type="scientific">Paenibacillus campinasensis</name>
    <dbReference type="NCBI Taxonomy" id="66347"/>
    <lineage>
        <taxon>Bacteria</taxon>
        <taxon>Bacillati</taxon>
        <taxon>Bacillota</taxon>
        <taxon>Bacilli</taxon>
        <taxon>Bacillales</taxon>
        <taxon>Paenibacillaceae</taxon>
        <taxon>Paenibacillus</taxon>
    </lineage>
</organism>
<dbReference type="InterPro" id="IPR025685">
    <property type="entry name" value="YoaP-like_dom"/>
</dbReference>
<evidence type="ECO:0000259" key="1">
    <source>
        <dbReference type="PROSITE" id="PS51186"/>
    </source>
</evidence>
<sequence>MIEIVEVTADNIQDKGFFCMRSKPKTEGYQRKQEWLLRRFEEGLKLKIIEEDGYPRGFMEYTPIEFAWRGVTGENYLFIHCLWIVGRGKGKGYGKQLLNDCIEDARRSRKSGVSIMTSSQTWLADKSFFTKQGFELVDQTPSGFELLARRFDDSPVPRLVHGWEERAASYREGLTILKSDQCPYIQDAVTTIVEVAQERNIPIQVMDMESSGDAQHAVSAYGSFNVIYNGKLLTYHPVTKRELYKLLDQA</sequence>
<dbReference type="RefSeq" id="WP_095264236.1">
    <property type="nucleotide sequence ID" value="NZ_NPBY01000021.1"/>
</dbReference>
<dbReference type="InterPro" id="IPR016181">
    <property type="entry name" value="Acyl_CoA_acyltransferase"/>
</dbReference>
<gene>
    <name evidence="2" type="ORF">CHH67_06325</name>
</gene>
<dbReference type="Pfam" id="PF00583">
    <property type="entry name" value="Acetyltransf_1"/>
    <property type="match status" value="1"/>
</dbReference>
<name>A0A268EZ23_9BACL</name>
<reference evidence="2 3" key="1">
    <citation type="submission" date="2017-07" db="EMBL/GenBank/DDBJ databases">
        <title>Isolation and whole genome analysis of endospore-forming bacteria from heroin.</title>
        <authorList>
            <person name="Kalinowski J."/>
            <person name="Ahrens B."/>
            <person name="Al-Dilaimi A."/>
            <person name="Winkler A."/>
            <person name="Wibberg D."/>
            <person name="Schleenbecker U."/>
            <person name="Ruckert C."/>
            <person name="Wolfel R."/>
            <person name="Grass G."/>
        </authorList>
    </citation>
    <scope>NUCLEOTIDE SEQUENCE [LARGE SCALE GENOMIC DNA]</scope>
    <source>
        <strain evidence="2 3">7537-G1</strain>
    </source>
</reference>
<dbReference type="PROSITE" id="PS51186">
    <property type="entry name" value="GNAT"/>
    <property type="match status" value="1"/>
</dbReference>
<comment type="caution">
    <text evidence="2">The sequence shown here is derived from an EMBL/GenBank/DDBJ whole genome shotgun (WGS) entry which is preliminary data.</text>
</comment>
<dbReference type="InterPro" id="IPR000182">
    <property type="entry name" value="GNAT_dom"/>
</dbReference>
<accession>A0A268EZ23</accession>
<dbReference type="Pfam" id="PF14268">
    <property type="entry name" value="YoaP"/>
    <property type="match status" value="1"/>
</dbReference>
<dbReference type="SUPFAM" id="SSF55729">
    <property type="entry name" value="Acyl-CoA N-acyltransferases (Nat)"/>
    <property type="match status" value="1"/>
</dbReference>
<dbReference type="EMBL" id="NPBY01000021">
    <property type="protein sequence ID" value="PAD78375.1"/>
    <property type="molecule type" value="Genomic_DNA"/>
</dbReference>
<evidence type="ECO:0000313" key="2">
    <source>
        <dbReference type="EMBL" id="PAD78375.1"/>
    </source>
</evidence>
<feature type="domain" description="N-acetyltransferase" evidence="1">
    <location>
        <begin position="2"/>
        <end position="152"/>
    </location>
</feature>
<dbReference type="GO" id="GO:0016747">
    <property type="term" value="F:acyltransferase activity, transferring groups other than amino-acyl groups"/>
    <property type="evidence" value="ECO:0007669"/>
    <property type="project" value="InterPro"/>
</dbReference>
<evidence type="ECO:0000313" key="3">
    <source>
        <dbReference type="Proteomes" id="UP000215596"/>
    </source>
</evidence>